<reference evidence="1 2" key="1">
    <citation type="submission" date="2018-02" db="EMBL/GenBank/DDBJ databases">
        <title>Comparative genomes isolates from brazilian mangrove.</title>
        <authorList>
            <person name="Araujo J.E."/>
            <person name="Taketani R.G."/>
            <person name="Silva M.C.P."/>
            <person name="Loureco M.V."/>
            <person name="Andreote F.D."/>
        </authorList>
    </citation>
    <scope>NUCLEOTIDE SEQUENCE [LARGE SCALE GENOMIC DNA]</scope>
    <source>
        <strain evidence="1 2">Nap-Phe MGV</strain>
    </source>
</reference>
<name>A0A2S8GCQ3_9BACT</name>
<proteinExistence type="predicted"/>
<dbReference type="AlphaFoldDB" id="A0A2S8GCQ3"/>
<evidence type="ECO:0000313" key="2">
    <source>
        <dbReference type="Proteomes" id="UP000237819"/>
    </source>
</evidence>
<sequence length="210" mass="24333">MPELTIKALAEFSTKPIADQMRILAEQKRPSAGAAQFKAPYYMPTRNAVRRYYRLSNNPAILNDAITRLNAKNIVEHKRENNVRAINDFRSHPSFAKRTFAGNTVETHRLVHEDIELRLHPDIDAIEGNDHKYILINYTIAPSDPEIVRRTLELMFWLLSESDITLSPKDCEYFDLRTGNVITNKRAPRTTVLRNVRQNLQVINQLWPII</sequence>
<protein>
    <submittedName>
        <fullName evidence="1">Uncharacterized protein</fullName>
    </submittedName>
</protein>
<organism evidence="1 2">
    <name type="scientific">Blastopirellula marina</name>
    <dbReference type="NCBI Taxonomy" id="124"/>
    <lineage>
        <taxon>Bacteria</taxon>
        <taxon>Pseudomonadati</taxon>
        <taxon>Planctomycetota</taxon>
        <taxon>Planctomycetia</taxon>
        <taxon>Pirellulales</taxon>
        <taxon>Pirellulaceae</taxon>
        <taxon>Blastopirellula</taxon>
    </lineage>
</organism>
<dbReference type="RefSeq" id="WP_105338624.1">
    <property type="nucleotide sequence ID" value="NZ_PUHZ01000025.1"/>
</dbReference>
<dbReference type="EMBL" id="PUHZ01000025">
    <property type="protein sequence ID" value="PQO42041.1"/>
    <property type="molecule type" value="Genomic_DNA"/>
</dbReference>
<gene>
    <name evidence="1" type="ORF">C5Y93_27175</name>
</gene>
<accession>A0A2S8GCQ3</accession>
<evidence type="ECO:0000313" key="1">
    <source>
        <dbReference type="EMBL" id="PQO42041.1"/>
    </source>
</evidence>
<dbReference type="OrthoDB" id="6057743at2"/>
<comment type="caution">
    <text evidence="1">The sequence shown here is derived from an EMBL/GenBank/DDBJ whole genome shotgun (WGS) entry which is preliminary data.</text>
</comment>
<dbReference type="Proteomes" id="UP000237819">
    <property type="component" value="Unassembled WGS sequence"/>
</dbReference>